<evidence type="ECO:0000313" key="3">
    <source>
        <dbReference type="Ensembl" id="ENSSGRP00000084925.1"/>
    </source>
</evidence>
<protein>
    <recommendedName>
        <fullName evidence="2">Integrase catalytic domain-containing protein</fullName>
    </recommendedName>
</protein>
<sequence length="334" mass="38495">MDMDVERMVKNCNACVLNQPLHEDQPLHPLELSPRPWTKIGVDLVSPIQNVYILTVIDYYTSYPEAVDIADITSETVTKEIMRIFARFGYPLEVVTDNGKQFVGKVFEAFLRTNGVKHIKASPYYPKSNGKIERFHRYLKKAFKAAKSEGRNWREDLSKILLAYRSTPHRASGETPAYLMFGRDVRTKLPSLITDKRETKDIESHHKSYNEKMKQYADMTRRAKEHNFKLGDVVYVVSMEDSKLDSKYRDTRYVLLRHTSDNSFEMVNVEDGTRIVRNVKHIRHVPVQLEINIPEPAEIQRDQATQETVVKSDSSNEPQSSSVTVPDTSKPLTT</sequence>
<dbReference type="InterPro" id="IPR001584">
    <property type="entry name" value="Integrase_cat-core"/>
</dbReference>
<feature type="domain" description="Integrase catalytic" evidence="2">
    <location>
        <begin position="32"/>
        <end position="184"/>
    </location>
</feature>
<dbReference type="PANTHER" id="PTHR37984">
    <property type="entry name" value="PROTEIN CBG26694"/>
    <property type="match status" value="1"/>
</dbReference>
<dbReference type="Gene3D" id="3.30.420.10">
    <property type="entry name" value="Ribonuclease H-like superfamily/Ribonuclease H"/>
    <property type="match status" value="1"/>
</dbReference>
<dbReference type="AlphaFoldDB" id="A0A672R895"/>
<dbReference type="PANTHER" id="PTHR37984:SF15">
    <property type="entry name" value="INTEGRASE CATALYTIC DOMAIN-CONTAINING PROTEIN"/>
    <property type="match status" value="1"/>
</dbReference>
<evidence type="ECO:0000313" key="4">
    <source>
        <dbReference type="Proteomes" id="UP000472262"/>
    </source>
</evidence>
<reference evidence="3" key="1">
    <citation type="submission" date="2025-08" db="UniProtKB">
        <authorList>
            <consortium name="Ensembl"/>
        </authorList>
    </citation>
    <scope>IDENTIFICATION</scope>
</reference>
<dbReference type="InterPro" id="IPR050951">
    <property type="entry name" value="Retrovirus_Pol_polyprotein"/>
</dbReference>
<dbReference type="InterPro" id="IPR012337">
    <property type="entry name" value="RNaseH-like_sf"/>
</dbReference>
<feature type="compositionally biased region" description="Polar residues" evidence="1">
    <location>
        <begin position="302"/>
        <end position="334"/>
    </location>
</feature>
<keyword evidence="4" id="KW-1185">Reference proteome</keyword>
<dbReference type="FunFam" id="3.30.420.10:FF:000063">
    <property type="entry name" value="Retrovirus-related Pol polyprotein from transposon 297-like Protein"/>
    <property type="match status" value="1"/>
</dbReference>
<accession>A0A672R895</accession>
<dbReference type="OMA" id="GHEMELP"/>
<dbReference type="PROSITE" id="PS50994">
    <property type="entry name" value="INTEGRASE"/>
    <property type="match status" value="1"/>
</dbReference>
<dbReference type="Proteomes" id="UP000472262">
    <property type="component" value="Unassembled WGS sequence"/>
</dbReference>
<dbReference type="InterPro" id="IPR036397">
    <property type="entry name" value="RNaseH_sf"/>
</dbReference>
<feature type="region of interest" description="Disordered" evidence="1">
    <location>
        <begin position="298"/>
        <end position="334"/>
    </location>
</feature>
<dbReference type="GO" id="GO:0003676">
    <property type="term" value="F:nucleic acid binding"/>
    <property type="evidence" value="ECO:0007669"/>
    <property type="project" value="InterPro"/>
</dbReference>
<name>A0A672R895_SINGR</name>
<dbReference type="SUPFAM" id="SSF53098">
    <property type="entry name" value="Ribonuclease H-like"/>
    <property type="match status" value="1"/>
</dbReference>
<dbReference type="Pfam" id="PF00665">
    <property type="entry name" value="rve"/>
    <property type="match status" value="1"/>
</dbReference>
<organism evidence="3 4">
    <name type="scientific">Sinocyclocheilus grahami</name>
    <name type="common">Dianchi golden-line fish</name>
    <name type="synonym">Barbus grahami</name>
    <dbReference type="NCBI Taxonomy" id="75366"/>
    <lineage>
        <taxon>Eukaryota</taxon>
        <taxon>Metazoa</taxon>
        <taxon>Chordata</taxon>
        <taxon>Craniata</taxon>
        <taxon>Vertebrata</taxon>
        <taxon>Euteleostomi</taxon>
        <taxon>Actinopterygii</taxon>
        <taxon>Neopterygii</taxon>
        <taxon>Teleostei</taxon>
        <taxon>Ostariophysi</taxon>
        <taxon>Cypriniformes</taxon>
        <taxon>Cyprinidae</taxon>
        <taxon>Cyprininae</taxon>
        <taxon>Sinocyclocheilus</taxon>
    </lineage>
</organism>
<evidence type="ECO:0000259" key="2">
    <source>
        <dbReference type="PROSITE" id="PS50994"/>
    </source>
</evidence>
<dbReference type="InParanoid" id="A0A672R895"/>
<reference evidence="3" key="2">
    <citation type="submission" date="2025-09" db="UniProtKB">
        <authorList>
            <consortium name="Ensembl"/>
        </authorList>
    </citation>
    <scope>IDENTIFICATION</scope>
</reference>
<dbReference type="GO" id="GO:0015074">
    <property type="term" value="P:DNA integration"/>
    <property type="evidence" value="ECO:0007669"/>
    <property type="project" value="InterPro"/>
</dbReference>
<evidence type="ECO:0000256" key="1">
    <source>
        <dbReference type="SAM" id="MobiDB-lite"/>
    </source>
</evidence>
<proteinExistence type="predicted"/>
<dbReference type="Ensembl" id="ENSSGRT00000090431.1">
    <property type="protein sequence ID" value="ENSSGRP00000084925.1"/>
    <property type="gene ID" value="ENSSGRG00000042828.1"/>
</dbReference>